<feature type="compositionally biased region" description="Polar residues" evidence="1">
    <location>
        <begin position="331"/>
        <end position="346"/>
    </location>
</feature>
<dbReference type="RefSeq" id="YP_009322447.1">
    <property type="nucleotide sequence ID" value="NC_031922.1"/>
</dbReference>
<evidence type="ECO:0000313" key="5">
    <source>
        <dbReference type="Proteomes" id="UP000202784"/>
    </source>
</evidence>
<feature type="compositionally biased region" description="Low complexity" evidence="1">
    <location>
        <begin position="150"/>
        <end position="160"/>
    </location>
</feature>
<dbReference type="EMBL" id="KU686204">
    <property type="protein sequence ID" value="AOV60159.1"/>
    <property type="molecule type" value="Genomic_DNA"/>
</dbReference>
<feature type="region of interest" description="Disordered" evidence="1">
    <location>
        <begin position="86"/>
        <end position="215"/>
    </location>
</feature>
<feature type="compositionally biased region" description="Basic and acidic residues" evidence="1">
    <location>
        <begin position="119"/>
        <end position="146"/>
    </location>
</feature>
<feature type="compositionally biased region" description="Pro residues" evidence="1">
    <location>
        <begin position="86"/>
        <end position="117"/>
    </location>
</feature>
<feature type="compositionally biased region" description="Basic and acidic residues" evidence="1">
    <location>
        <begin position="164"/>
        <end position="181"/>
    </location>
</feature>
<name>A0A1D8KPM3_9CAUD</name>
<feature type="region of interest" description="Disordered" evidence="1">
    <location>
        <begin position="327"/>
        <end position="362"/>
    </location>
</feature>
<accession>A0A1D8KPM3</accession>
<dbReference type="EMBL" id="KU686205">
    <property type="protein sequence ID" value="AOV60387.1"/>
    <property type="molecule type" value="Genomic_DNA"/>
</dbReference>
<dbReference type="InterPro" id="IPR051412">
    <property type="entry name" value="Formin_Homology_Diaphanous_sf"/>
</dbReference>
<evidence type="ECO:0000313" key="3">
    <source>
        <dbReference type="EMBL" id="AOV60387.1"/>
    </source>
</evidence>
<reference evidence="5 6" key="1">
    <citation type="journal article" date="2016" name="Virology">
        <title>The genomic content and context of auxiliary metabolic genes in marine cyanomyoviruses.</title>
        <authorList>
            <person name="Crummett L.T."/>
            <person name="Puxty R.J."/>
            <person name="Weihe C."/>
            <person name="Marston M.F."/>
            <person name="Martiny J.B."/>
        </authorList>
    </citation>
    <scope>NUCLEOTIDE SEQUENCE [LARGE SCALE GENOMIC DNA]</scope>
    <source>
        <strain evidence="2">0808SB05</strain>
        <strain evidence="3">0908SB82</strain>
        <strain evidence="4">1109NB16</strain>
    </source>
</reference>
<gene>
    <name evidence="4" type="ORF">N161109_012</name>
    <name evidence="2" type="ORF">S050808_012</name>
    <name evidence="3" type="ORF">S820908_012</name>
</gene>
<dbReference type="Proteomes" id="UP000240393">
    <property type="component" value="Segment"/>
</dbReference>
<dbReference type="GO" id="GO:0030041">
    <property type="term" value="P:actin filament polymerization"/>
    <property type="evidence" value="ECO:0007669"/>
    <property type="project" value="TreeGrafter"/>
</dbReference>
<proteinExistence type="predicted"/>
<protein>
    <submittedName>
        <fullName evidence="4">Uncharacterized protein</fullName>
    </submittedName>
</protein>
<dbReference type="GeneID" id="30307596"/>
<evidence type="ECO:0000313" key="2">
    <source>
        <dbReference type="EMBL" id="AOV60159.1"/>
    </source>
</evidence>
<feature type="compositionally biased region" description="Pro residues" evidence="1">
    <location>
        <begin position="186"/>
        <end position="198"/>
    </location>
</feature>
<dbReference type="PANTHER" id="PTHR45691">
    <property type="entry name" value="PROTEIN DIAPHANOUS"/>
    <property type="match status" value="1"/>
</dbReference>
<sequence length="502" mass="54856">MDIFQSQRFTSSLNGLSGTTERLARVMKNDARVRKADFKEISRLNDRLNRVIPIIPGMFGIAGATFGLGVDDGGLFGLPTFPKFGLPPLPPGPPPPPGSPGPPTPPRSPVPTPPPPLIAKEEDERSAEANRRRQEDAKRRAEDQRNRRGVPTPATVPATPSQKPGEKEKEAEPDREAEPGREPITIPNPPPPPIPLTPAIPRRRRKKEKEEEKELVPTALTEYQFELALRARREKEKGADPAWLGPYYSYLNDYFVKTGGRKGGAVELPDGGVLTMNVVGGLFSNRRPLFKYYNGIDMAKTKKNTKTFMDVMNIIQAVFAVMGPFAGARRPTTQPGKTTPTVQDPNYRQPKGEPAVPLPQPGSVIVPTKPGGPLVKPAPQPAPQPVSGQTIDVTPTQRVTSQSGQTTIFGQGGRKIQKSLPGSVRSGMAEYNRETLINLLKKSYKDNINRVRKTPTQNELDIKDALRQQGIEPPTPAELGIGPQASARTLIKPIYILTDKIA</sequence>
<organism evidence="4 5">
    <name type="scientific">Synechococcus phage S-CAM9</name>
    <dbReference type="NCBI Taxonomy" id="1883369"/>
    <lineage>
        <taxon>Viruses</taxon>
        <taxon>Duplodnaviria</taxon>
        <taxon>Heunggongvirae</taxon>
        <taxon>Uroviricota</taxon>
        <taxon>Caudoviricetes</taxon>
        <taxon>Pantevenvirales</taxon>
        <taxon>Kyanoviridae</taxon>
        <taxon>Kanaloavirus</taxon>
        <taxon>Kanaloavirus scam9</taxon>
    </lineage>
</organism>
<evidence type="ECO:0000313" key="6">
    <source>
        <dbReference type="Proteomes" id="UP000240393"/>
    </source>
</evidence>
<dbReference type="KEGG" id="vg:30307596"/>
<dbReference type="EMBL" id="KU686206">
    <property type="protein sequence ID" value="AOV60615.1"/>
    <property type="molecule type" value="Genomic_DNA"/>
</dbReference>
<keyword evidence="5" id="KW-1185">Reference proteome</keyword>
<evidence type="ECO:0000313" key="4">
    <source>
        <dbReference type="EMBL" id="AOV60615.1"/>
    </source>
</evidence>
<dbReference type="PANTHER" id="PTHR45691:SF6">
    <property type="entry name" value="PROTEIN DIAPHANOUS"/>
    <property type="match status" value="1"/>
</dbReference>
<dbReference type="Proteomes" id="UP000202784">
    <property type="component" value="Segment"/>
</dbReference>
<evidence type="ECO:0000256" key="1">
    <source>
        <dbReference type="SAM" id="MobiDB-lite"/>
    </source>
</evidence>
<dbReference type="Proteomes" id="UP000241903">
    <property type="component" value="Segment"/>
</dbReference>